<keyword evidence="1" id="KW-0175">Coiled coil</keyword>
<feature type="coiled-coil region" evidence="1">
    <location>
        <begin position="182"/>
        <end position="209"/>
    </location>
</feature>
<evidence type="ECO:0000256" key="1">
    <source>
        <dbReference type="SAM" id="Coils"/>
    </source>
</evidence>
<dbReference type="RefSeq" id="WP_092656774.1">
    <property type="nucleotide sequence ID" value="NZ_FOCX01000001.1"/>
</dbReference>
<evidence type="ECO:0000313" key="3">
    <source>
        <dbReference type="Proteomes" id="UP000198775"/>
    </source>
</evidence>
<reference evidence="3" key="1">
    <citation type="submission" date="2016-10" db="EMBL/GenBank/DDBJ databases">
        <authorList>
            <person name="Varghese N."/>
            <person name="Submissions S."/>
        </authorList>
    </citation>
    <scope>NUCLEOTIDE SEQUENCE [LARGE SCALE GENOMIC DNA]</scope>
    <source>
        <strain evidence="3">IBRC-M 10043</strain>
    </source>
</reference>
<accession>A0A1H8DDR1</accession>
<dbReference type="AlphaFoldDB" id="A0A1H8DDR1"/>
<protein>
    <submittedName>
        <fullName evidence="2">Uncharacterized protein</fullName>
    </submittedName>
</protein>
<dbReference type="Proteomes" id="UP000198775">
    <property type="component" value="Unassembled WGS sequence"/>
</dbReference>
<proteinExistence type="predicted"/>
<sequence>MSPDFLDKGKEAMAKRMMGQITPSETPIAQAVATSLTTVEHRLAAAIDSAHEAAGTGERIRHDPDERKDSLLSLADAVAEQRVQDWWFENVGAYLLDNHERAKGYVGLSGDEWRGQLRRWYEQYHEAGVVDTPLDEADPAEIGTVADRHIRETFGISLREFVAAIVNWSRGEQLQGVMFGPIKQYTAQVRRLEEEIEQRDERIAELEEQIDGEA</sequence>
<gene>
    <name evidence="2" type="ORF">SAMN05216388_1001237</name>
</gene>
<dbReference type="OrthoDB" id="221618at2157"/>
<organism evidence="2 3">
    <name type="scientific">Halorientalis persicus</name>
    <dbReference type="NCBI Taxonomy" id="1367881"/>
    <lineage>
        <taxon>Archaea</taxon>
        <taxon>Methanobacteriati</taxon>
        <taxon>Methanobacteriota</taxon>
        <taxon>Stenosarchaea group</taxon>
        <taxon>Halobacteria</taxon>
        <taxon>Halobacteriales</taxon>
        <taxon>Haloarculaceae</taxon>
        <taxon>Halorientalis</taxon>
    </lineage>
</organism>
<name>A0A1H8DDR1_9EURY</name>
<dbReference type="EMBL" id="FOCX01000001">
    <property type="protein sequence ID" value="SEN04607.1"/>
    <property type="molecule type" value="Genomic_DNA"/>
</dbReference>
<evidence type="ECO:0000313" key="2">
    <source>
        <dbReference type="EMBL" id="SEN04607.1"/>
    </source>
</evidence>
<keyword evidence="3" id="KW-1185">Reference proteome</keyword>